<dbReference type="STRING" id="1837282.A6F49_04975"/>
<comment type="caution">
    <text evidence="6">The sequence shown here is derived from an EMBL/GenBank/DDBJ whole genome shotgun (WGS) entry which is preliminary data.</text>
</comment>
<feature type="domain" description="MaoC-like" evidence="5">
    <location>
        <begin position="565"/>
        <end position="657"/>
    </location>
</feature>
<dbReference type="SUPFAM" id="SSF53720">
    <property type="entry name" value="ALDH-like"/>
    <property type="match status" value="1"/>
</dbReference>
<dbReference type="InterPro" id="IPR002539">
    <property type="entry name" value="MaoC-like_dom"/>
</dbReference>
<comment type="similarity">
    <text evidence="2">Belongs to the aldehyde dehydrogenase family.</text>
</comment>
<protein>
    <submittedName>
        <fullName evidence="6">Phenylacetic acid degradation bifunctional protein PaaZ</fullName>
    </submittedName>
</protein>
<dbReference type="Gene3D" id="3.40.309.10">
    <property type="entry name" value="Aldehyde Dehydrogenase, Chain A, domain 2"/>
    <property type="match status" value="1"/>
</dbReference>
<dbReference type="InterPro" id="IPR015590">
    <property type="entry name" value="Aldehyde_DH_dom"/>
</dbReference>
<evidence type="ECO:0000256" key="1">
    <source>
        <dbReference type="ARBA" id="ARBA00005254"/>
    </source>
</evidence>
<dbReference type="PANTHER" id="PTHR43111">
    <property type="entry name" value="ALDEHYDE DEHYDROGENASE B-RELATED"/>
    <property type="match status" value="1"/>
</dbReference>
<sequence length="700" mass="75335">MTINAPAQTVLSSYAQGKWQAPDAPENIAQVLDANTGELITQVSSDGIDTAGMVDYARTVGQRSLGELTTHERALKLKELAQYLNGRKEELYKVSFRTGATQRDHYIDTDGGISTLFVFSSKGRREMPNSNVIIDGKTEVLSRDGSFLGTHIYQRIPGVAVQINAFNFPVWGFLEKFSPSFIAGVPTIVKPATSTGYVTEAVVRMMLESGILPEGSLQLLSGSARDLLDHLDYRDHVAFTGSLSTANTLRSHDSVLNGGVRFTAEADSLNAAILGPDATEGTEEFDAFVKAVFVEMTTKTGQKCTAIRRVIVPESIKEPFITALSTRLTDKVSVGASDAEGSTMGPLASKEQQQDVAKATRQLIDAGGKLRLGGPDQIDQYDASGAFFPATILEFDDADTHAVHNVEAFGPVTSVIGYDGTPAEAVRLAALGGGSLVATVASDDEAYVAETTLGISAHHGRLHVLNRDTAKTSTGHGSPMPHLVHGGPGRAGGGEELGGVRAVKHYMQRSSLQGSPDMLTAITGVWHQGAKANTVTRQMVDDGAGEHPFRKSLETLRIGDQFASELRTVTLDDILDFAEETGDKFYAHTDEEAAMANPFFPRRVAHGYLLVSWAAGLFVDAAPGPVLANYGLENLSFITPVTYDDAIRVTLTAKQITPRVTDEYGEVRWDAVLHNQNDEIVATYDVLTLVTKTWPEQYAK</sequence>
<dbReference type="AlphaFoldDB" id="A0A1B7M283"/>
<evidence type="ECO:0000313" key="6">
    <source>
        <dbReference type="EMBL" id="OAV62703.1"/>
    </source>
</evidence>
<dbReference type="InterPro" id="IPR011966">
    <property type="entry name" value="PaaN-DH"/>
</dbReference>
<dbReference type="Proteomes" id="UP000078292">
    <property type="component" value="Unassembled WGS sequence"/>
</dbReference>
<name>A0A1B7M283_9MICC</name>
<dbReference type="Pfam" id="PF01575">
    <property type="entry name" value="MaoC_dehydratas"/>
    <property type="match status" value="1"/>
</dbReference>
<dbReference type="Pfam" id="PF00171">
    <property type="entry name" value="Aldedh"/>
    <property type="match status" value="1"/>
</dbReference>
<organism evidence="6 7">
    <name type="scientific">Enteractinococcus helveticum</name>
    <dbReference type="NCBI Taxonomy" id="1837282"/>
    <lineage>
        <taxon>Bacteria</taxon>
        <taxon>Bacillati</taxon>
        <taxon>Actinomycetota</taxon>
        <taxon>Actinomycetes</taxon>
        <taxon>Micrococcales</taxon>
        <taxon>Micrococcaceae</taxon>
    </lineage>
</organism>
<dbReference type="CDD" id="cd07128">
    <property type="entry name" value="ALDH_MaoC-N"/>
    <property type="match status" value="1"/>
</dbReference>
<dbReference type="Gene3D" id="3.40.605.10">
    <property type="entry name" value="Aldehyde Dehydrogenase, Chain A, domain 1"/>
    <property type="match status" value="1"/>
</dbReference>
<keyword evidence="7" id="KW-1185">Reference proteome</keyword>
<evidence type="ECO:0000256" key="2">
    <source>
        <dbReference type="ARBA" id="ARBA00009986"/>
    </source>
</evidence>
<keyword evidence="3" id="KW-0560">Oxidoreductase</keyword>
<evidence type="ECO:0000256" key="3">
    <source>
        <dbReference type="ARBA" id="ARBA00023002"/>
    </source>
</evidence>
<dbReference type="RefSeq" id="WP_043056120.1">
    <property type="nucleotide sequence ID" value="NZ_LXEY01000009.1"/>
</dbReference>
<dbReference type="InterPro" id="IPR029069">
    <property type="entry name" value="HotDog_dom_sf"/>
</dbReference>
<dbReference type="SUPFAM" id="SSF54637">
    <property type="entry name" value="Thioesterase/thiol ester dehydrase-isomerase"/>
    <property type="match status" value="1"/>
</dbReference>
<dbReference type="InterPro" id="IPR016163">
    <property type="entry name" value="Ald_DH_C"/>
</dbReference>
<dbReference type="NCBIfam" id="NF008868">
    <property type="entry name" value="PRK11903.1"/>
    <property type="match status" value="1"/>
</dbReference>
<dbReference type="InterPro" id="IPR016161">
    <property type="entry name" value="Ald_DH/histidinol_DH"/>
</dbReference>
<accession>A0A1B7M283</accession>
<evidence type="ECO:0000313" key="7">
    <source>
        <dbReference type="Proteomes" id="UP000078292"/>
    </source>
</evidence>
<dbReference type="InterPro" id="IPR016162">
    <property type="entry name" value="Ald_DH_N"/>
</dbReference>
<feature type="domain" description="Aldehyde dehydrogenase" evidence="4">
    <location>
        <begin position="20"/>
        <end position="508"/>
    </location>
</feature>
<evidence type="ECO:0000259" key="5">
    <source>
        <dbReference type="Pfam" id="PF01575"/>
    </source>
</evidence>
<dbReference type="OrthoDB" id="9759612at2"/>
<proteinExistence type="inferred from homology"/>
<dbReference type="PANTHER" id="PTHR43111:SF1">
    <property type="entry name" value="ALDEHYDE DEHYDROGENASE B-RELATED"/>
    <property type="match status" value="1"/>
</dbReference>
<comment type="similarity">
    <text evidence="1">Belongs to the enoyl-CoA hydratase/isomerase family.</text>
</comment>
<dbReference type="NCBIfam" id="TIGR02278">
    <property type="entry name" value="PaaN-DH"/>
    <property type="match status" value="1"/>
</dbReference>
<dbReference type="GO" id="GO:0016620">
    <property type="term" value="F:oxidoreductase activity, acting on the aldehyde or oxo group of donors, NAD or NADP as acceptor"/>
    <property type="evidence" value="ECO:0007669"/>
    <property type="project" value="InterPro"/>
</dbReference>
<dbReference type="EMBL" id="LXEY01000009">
    <property type="protein sequence ID" value="OAV62703.1"/>
    <property type="molecule type" value="Genomic_DNA"/>
</dbReference>
<evidence type="ECO:0000259" key="4">
    <source>
        <dbReference type="Pfam" id="PF00171"/>
    </source>
</evidence>
<dbReference type="Gene3D" id="3.10.129.10">
    <property type="entry name" value="Hotdog Thioesterase"/>
    <property type="match status" value="1"/>
</dbReference>
<gene>
    <name evidence="6" type="ORF">A6F49_04975</name>
</gene>
<reference evidence="6 7" key="1">
    <citation type="submission" date="2016-04" db="EMBL/GenBank/DDBJ databases">
        <title>First whole genome shotgun sequence of the bacterium Enteractinococcus sp. strain UASWS1574.</title>
        <authorList>
            <person name="Crovadore J."/>
            <person name="Chablais R."/>
            <person name="Lefort F."/>
        </authorList>
    </citation>
    <scope>NUCLEOTIDE SEQUENCE [LARGE SCALE GENOMIC DNA]</scope>
    <source>
        <strain evidence="6 7">UASWS1574</strain>
    </source>
</reference>